<name>A0A1I3RC90_9RHOB</name>
<dbReference type="GO" id="GO:0032259">
    <property type="term" value="P:methylation"/>
    <property type="evidence" value="ECO:0007669"/>
    <property type="project" value="UniProtKB-KW"/>
</dbReference>
<protein>
    <submittedName>
        <fullName evidence="2">Methyltransferase domain-containing protein</fullName>
    </submittedName>
</protein>
<evidence type="ECO:0000259" key="1">
    <source>
        <dbReference type="Pfam" id="PF08241"/>
    </source>
</evidence>
<dbReference type="STRING" id="390807.SAMN04488095_2874"/>
<feature type="domain" description="Methyltransferase type 11" evidence="1">
    <location>
        <begin position="159"/>
        <end position="206"/>
    </location>
</feature>
<keyword evidence="2" id="KW-0808">Transferase</keyword>
<dbReference type="Gene3D" id="3.40.50.150">
    <property type="entry name" value="Vaccinia Virus protein VP39"/>
    <property type="match status" value="1"/>
</dbReference>
<accession>A0A1I3RC90</accession>
<dbReference type="EMBL" id="FORA01000003">
    <property type="protein sequence ID" value="SFJ43908.1"/>
    <property type="molecule type" value="Genomic_DNA"/>
</dbReference>
<dbReference type="RefSeq" id="WP_092782084.1">
    <property type="nucleotide sequence ID" value="NZ_FORA01000003.1"/>
</dbReference>
<dbReference type="InterPro" id="IPR013216">
    <property type="entry name" value="Methyltransf_11"/>
</dbReference>
<keyword evidence="2" id="KW-0489">Methyltransferase</keyword>
<dbReference type="SUPFAM" id="SSF53335">
    <property type="entry name" value="S-adenosyl-L-methionine-dependent methyltransferases"/>
    <property type="match status" value="1"/>
</dbReference>
<organism evidence="2 3">
    <name type="scientific">Jannaschia pohangensis</name>
    <dbReference type="NCBI Taxonomy" id="390807"/>
    <lineage>
        <taxon>Bacteria</taxon>
        <taxon>Pseudomonadati</taxon>
        <taxon>Pseudomonadota</taxon>
        <taxon>Alphaproteobacteria</taxon>
        <taxon>Rhodobacterales</taxon>
        <taxon>Roseobacteraceae</taxon>
        <taxon>Jannaschia</taxon>
    </lineage>
</organism>
<gene>
    <name evidence="2" type="ORF">SAMN04488095_2874</name>
</gene>
<dbReference type="Pfam" id="PF08241">
    <property type="entry name" value="Methyltransf_11"/>
    <property type="match status" value="1"/>
</dbReference>
<evidence type="ECO:0000313" key="3">
    <source>
        <dbReference type="Proteomes" id="UP000199110"/>
    </source>
</evidence>
<evidence type="ECO:0000313" key="2">
    <source>
        <dbReference type="EMBL" id="SFJ43908.1"/>
    </source>
</evidence>
<dbReference type="CDD" id="cd02440">
    <property type="entry name" value="AdoMet_MTases"/>
    <property type="match status" value="1"/>
</dbReference>
<dbReference type="InterPro" id="IPR029063">
    <property type="entry name" value="SAM-dependent_MTases_sf"/>
</dbReference>
<dbReference type="OrthoDB" id="9787738at2"/>
<dbReference type="GO" id="GO:0008757">
    <property type="term" value="F:S-adenosylmethionine-dependent methyltransferase activity"/>
    <property type="evidence" value="ECO:0007669"/>
    <property type="project" value="InterPro"/>
</dbReference>
<sequence length="309" mass="34240">MGSGLALLTRRASTLPQSAPEPVAAQLYRRSRQFFDRFDALHRFHRAHFDLHHPAEAALSRRGGQMPIHHLGSDAAADVDIATGAMFLDLFNFRESFIDPTGLNARQRQLVLAVLMRRAARPQLTALFEHGTALHRALIDAGLPVHSSHYVPDPGDPFRQDMQALDYPSDKFDLAVHADVLEHIPDHAAALSECWRILKPGGQLIFTTPVFPMRENVLRAEIAADGSLIRHHPDEIHGDNLTGGILAFHNFGWGLIEDLRRIGFGDVAVEVCLEPRLGLYSSNCPLWTTLDPLQPGNMLPLVLVARKPG</sequence>
<reference evidence="2 3" key="1">
    <citation type="submission" date="2016-10" db="EMBL/GenBank/DDBJ databases">
        <authorList>
            <person name="de Groot N.N."/>
        </authorList>
    </citation>
    <scope>NUCLEOTIDE SEQUENCE [LARGE SCALE GENOMIC DNA]</scope>
    <source>
        <strain evidence="2 3">DSM 19073</strain>
    </source>
</reference>
<keyword evidence="3" id="KW-1185">Reference proteome</keyword>
<dbReference type="Proteomes" id="UP000199110">
    <property type="component" value="Unassembled WGS sequence"/>
</dbReference>
<dbReference type="AlphaFoldDB" id="A0A1I3RC90"/>
<proteinExistence type="predicted"/>